<feature type="active site" evidence="4">
    <location>
        <position position="122"/>
    </location>
</feature>
<evidence type="ECO:0000259" key="9">
    <source>
        <dbReference type="SMART" id="SM00085"/>
    </source>
</evidence>
<dbReference type="OrthoDB" id="5841574at2759"/>
<dbReference type="PRINTS" id="PR00389">
    <property type="entry name" value="PHPHLIPASEA2"/>
</dbReference>
<gene>
    <name evidence="11" type="primary">LOC106161412</name>
</gene>
<dbReference type="EC" id="3.1.1.4" evidence="8"/>
<feature type="disulfide bond" evidence="6">
    <location>
        <begin position="125"/>
        <end position="167"/>
    </location>
</feature>
<dbReference type="GO" id="GO:0016042">
    <property type="term" value="P:lipid catabolic process"/>
    <property type="evidence" value="ECO:0007669"/>
    <property type="project" value="InterPro"/>
</dbReference>
<evidence type="ECO:0000256" key="2">
    <source>
        <dbReference type="ARBA" id="ARBA00022525"/>
    </source>
</evidence>
<dbReference type="CDD" id="cd00125">
    <property type="entry name" value="PLA2c"/>
    <property type="match status" value="1"/>
</dbReference>
<feature type="domain" description="Phospholipase A2-like central" evidence="9">
    <location>
        <begin position="77"/>
        <end position="191"/>
    </location>
</feature>
<feature type="disulfide bond" evidence="6">
    <location>
        <begin position="152"/>
        <end position="165"/>
    </location>
</feature>
<keyword evidence="8" id="KW-0443">Lipid metabolism</keyword>
<feature type="binding site" evidence="5">
    <location>
        <position position="123"/>
    </location>
    <ligand>
        <name>Ca(2+)</name>
        <dbReference type="ChEBI" id="CHEBI:29108"/>
    </ligand>
</feature>
<feature type="binding site" evidence="5">
    <location>
        <position position="104"/>
    </location>
    <ligand>
        <name>Ca(2+)</name>
        <dbReference type="ChEBI" id="CHEBI:29108"/>
    </ligand>
</feature>
<keyword evidence="10" id="KW-1185">Reference proteome</keyword>
<dbReference type="InterPro" id="IPR001211">
    <property type="entry name" value="PLA2"/>
</dbReference>
<evidence type="ECO:0000256" key="6">
    <source>
        <dbReference type="PIRSR" id="PIRSR601211-3"/>
    </source>
</evidence>
<evidence type="ECO:0000256" key="5">
    <source>
        <dbReference type="PIRSR" id="PIRSR601211-2"/>
    </source>
</evidence>
<keyword evidence="3 6" id="KW-1015">Disulfide bond</keyword>
<evidence type="ECO:0000256" key="8">
    <source>
        <dbReference type="RuleBase" id="RU361236"/>
    </source>
</evidence>
<keyword evidence="8" id="KW-0378">Hydrolase</keyword>
<comment type="cofactor">
    <cofactor evidence="5">
        <name>Ca(2+)</name>
        <dbReference type="ChEBI" id="CHEBI:29108"/>
    </cofactor>
    <text evidence="5">Binds 1 Ca(2+) ion per subunit.</text>
</comment>
<dbReference type="SUPFAM" id="SSF48619">
    <property type="entry name" value="Phospholipase A2, PLA2"/>
    <property type="match status" value="1"/>
</dbReference>
<dbReference type="KEGG" id="lak:106161412"/>
<evidence type="ECO:0000256" key="4">
    <source>
        <dbReference type="PIRSR" id="PIRSR601211-1"/>
    </source>
</evidence>
<comment type="similarity">
    <text evidence="7">Belongs to the phospholipase A2 family.</text>
</comment>
<organism evidence="10 11">
    <name type="scientific">Lingula anatina</name>
    <name type="common">Brachiopod</name>
    <name type="synonym">Lingula unguis</name>
    <dbReference type="NCBI Taxonomy" id="7574"/>
    <lineage>
        <taxon>Eukaryota</taxon>
        <taxon>Metazoa</taxon>
        <taxon>Spiralia</taxon>
        <taxon>Lophotrochozoa</taxon>
        <taxon>Brachiopoda</taxon>
        <taxon>Linguliformea</taxon>
        <taxon>Lingulata</taxon>
        <taxon>Lingulida</taxon>
        <taxon>Linguloidea</taxon>
        <taxon>Lingulidae</taxon>
        <taxon>Lingula</taxon>
    </lineage>
</organism>
<proteinExistence type="inferred from homology"/>
<dbReference type="STRING" id="7574.A0A1S3I8U8"/>
<dbReference type="Gene3D" id="1.20.90.10">
    <property type="entry name" value="Phospholipase A2 domain"/>
    <property type="match status" value="1"/>
</dbReference>
<comment type="catalytic activity">
    <reaction evidence="8">
        <text>a 1,2-diacyl-sn-glycero-3-phosphocholine + H2O = a 1-acyl-sn-glycero-3-phosphocholine + a fatty acid + H(+)</text>
        <dbReference type="Rhea" id="RHEA:15801"/>
        <dbReference type="ChEBI" id="CHEBI:15377"/>
        <dbReference type="ChEBI" id="CHEBI:15378"/>
        <dbReference type="ChEBI" id="CHEBI:28868"/>
        <dbReference type="ChEBI" id="CHEBI:57643"/>
        <dbReference type="ChEBI" id="CHEBI:58168"/>
        <dbReference type="EC" id="3.1.1.4"/>
    </reaction>
</comment>
<dbReference type="InterPro" id="IPR033113">
    <property type="entry name" value="PLA2_histidine"/>
</dbReference>
<evidence type="ECO:0000313" key="11">
    <source>
        <dbReference type="RefSeq" id="XP_013393814.1"/>
    </source>
</evidence>
<dbReference type="InParanoid" id="A0A1S3I8U8"/>
<keyword evidence="2 8" id="KW-0964">Secreted</keyword>
<feature type="disulfide bond" evidence="6">
    <location>
        <begin position="103"/>
        <end position="119"/>
    </location>
</feature>
<dbReference type="GO" id="GO:0050482">
    <property type="term" value="P:arachidonate secretion"/>
    <property type="evidence" value="ECO:0007669"/>
    <property type="project" value="InterPro"/>
</dbReference>
<keyword evidence="5 8" id="KW-0106">Calcium</keyword>
<dbReference type="RefSeq" id="XP_013393814.1">
    <property type="nucleotide sequence ID" value="XM_013538360.2"/>
</dbReference>
<dbReference type="GO" id="GO:0047498">
    <property type="term" value="F:calcium-dependent phospholipase A2 activity"/>
    <property type="evidence" value="ECO:0007669"/>
    <property type="project" value="TreeGrafter"/>
</dbReference>
<evidence type="ECO:0000256" key="7">
    <source>
        <dbReference type="RuleBase" id="RU003654"/>
    </source>
</evidence>
<evidence type="ECO:0000313" key="10">
    <source>
        <dbReference type="Proteomes" id="UP000085678"/>
    </source>
</evidence>
<name>A0A1S3I8U8_LINAN</name>
<dbReference type="GO" id="GO:0005509">
    <property type="term" value="F:calcium ion binding"/>
    <property type="evidence" value="ECO:0007669"/>
    <property type="project" value="InterPro"/>
</dbReference>
<dbReference type="GeneID" id="106161412"/>
<reference evidence="11" key="1">
    <citation type="submission" date="2025-08" db="UniProtKB">
        <authorList>
            <consortium name="RefSeq"/>
        </authorList>
    </citation>
    <scope>IDENTIFICATION</scope>
    <source>
        <tissue evidence="11">Gonads</tissue>
    </source>
</reference>
<dbReference type="InterPro" id="IPR036444">
    <property type="entry name" value="PLipase_A2_dom_sf"/>
</dbReference>
<feature type="disulfide bond" evidence="6">
    <location>
        <begin position="134"/>
        <end position="160"/>
    </location>
</feature>
<dbReference type="PANTHER" id="PTHR11716:SF100">
    <property type="entry name" value="PHOSPHOLIPASE A2"/>
    <property type="match status" value="1"/>
</dbReference>
<accession>A0A1S3I8U8</accession>
<evidence type="ECO:0000256" key="3">
    <source>
        <dbReference type="ARBA" id="ARBA00023157"/>
    </source>
</evidence>
<dbReference type="Pfam" id="PF00068">
    <property type="entry name" value="Phospholip_A2_1"/>
    <property type="match status" value="1"/>
</dbReference>
<dbReference type="SMART" id="SM00085">
    <property type="entry name" value="PA2c"/>
    <property type="match status" value="1"/>
</dbReference>
<dbReference type="GO" id="GO:0005576">
    <property type="term" value="C:extracellular region"/>
    <property type="evidence" value="ECO:0007669"/>
    <property type="project" value="UniProtKB-SubCell"/>
</dbReference>
<dbReference type="GO" id="GO:0005543">
    <property type="term" value="F:phospholipid binding"/>
    <property type="evidence" value="ECO:0007669"/>
    <property type="project" value="TreeGrafter"/>
</dbReference>
<dbReference type="PROSITE" id="PS00118">
    <property type="entry name" value="PA2_HIS"/>
    <property type="match status" value="1"/>
</dbReference>
<keyword evidence="5" id="KW-0479">Metal-binding</keyword>
<feature type="active site" evidence="4">
    <location>
        <position position="168"/>
    </location>
</feature>
<sequence>MVLVTLVPGTNITATVSVDVKPEGFPLKLRCPLHPVGPIDDRKMKIAFTVVFIVMYAVTACMCENEKSSVHSRKKRNAVQLGWMIFSRTRRSALAYNGYGCRCGLGGRGTPKDGVDSCCLVHDRCYGRLTRSGCPNPVLNTYRYTLRGGIVCNSRRNDVCEQIGCECDRALAYCFARNIYNVRYRNWRGSC</sequence>
<feature type="binding site" evidence="5">
    <location>
        <position position="106"/>
    </location>
    <ligand>
        <name>Ca(2+)</name>
        <dbReference type="ChEBI" id="CHEBI:29108"/>
    </ligand>
</feature>
<evidence type="ECO:0000256" key="1">
    <source>
        <dbReference type="ARBA" id="ARBA00004613"/>
    </source>
</evidence>
<dbReference type="PANTHER" id="PTHR11716">
    <property type="entry name" value="PHOSPHOLIPASE A2 FAMILY MEMBER"/>
    <property type="match status" value="1"/>
</dbReference>
<protein>
    <recommendedName>
        <fullName evidence="8">Phospholipase A2</fullName>
        <ecNumber evidence="8">3.1.1.4</ecNumber>
    </recommendedName>
</protein>
<feature type="disulfide bond" evidence="6">
    <location>
        <begin position="118"/>
        <end position="174"/>
    </location>
</feature>
<dbReference type="Proteomes" id="UP000085678">
    <property type="component" value="Unplaced"/>
</dbReference>
<comment type="subcellular location">
    <subcellularLocation>
        <location evidence="1 8">Secreted</location>
    </subcellularLocation>
</comment>
<dbReference type="InterPro" id="IPR016090">
    <property type="entry name" value="PLA2-like_dom"/>
</dbReference>
<dbReference type="AlphaFoldDB" id="A0A1S3I8U8"/>
<dbReference type="GO" id="GO:0006644">
    <property type="term" value="P:phospholipid metabolic process"/>
    <property type="evidence" value="ECO:0007669"/>
    <property type="project" value="InterPro"/>
</dbReference>